<dbReference type="Proteomes" id="UP000058446">
    <property type="component" value="Chromosome"/>
</dbReference>
<evidence type="ECO:0000313" key="2">
    <source>
        <dbReference type="Proteomes" id="UP000058446"/>
    </source>
</evidence>
<evidence type="ECO:0000313" key="1">
    <source>
        <dbReference type="EMBL" id="ALA68401.1"/>
    </source>
</evidence>
<dbReference type="STRING" id="1408189.CLAC_02255"/>
<sequence length="118" mass="12066">MSADKANGSSVGANGKDIAPVGFSCDAVEAVVRQITQASDQGVAAWAAVPDIHPEDCGQGFALVGGRLNRAVAKLREHGTAMYEGLGAHGPAIGKQWSNFADVEQDSQGSLQCIGVNS</sequence>
<keyword evidence="2" id="KW-1185">Reference proteome</keyword>
<gene>
    <name evidence="1" type="ORF">CLAC_02255</name>
</gene>
<protein>
    <submittedName>
        <fullName evidence="1">Uncharacterized protein</fullName>
    </submittedName>
</protein>
<dbReference type="PATRIC" id="fig|1408189.4.peg.447"/>
<reference evidence="1 2" key="1">
    <citation type="submission" date="2013-10" db="EMBL/GenBank/DDBJ databases">
        <title>Complete genome sequence of Corynebacterium lactis DSM 45799(T), isolated from raw cow milk.</title>
        <authorList>
            <person name="Ruckert C."/>
            <person name="Albersmeier A."/>
            <person name="Lipski A."/>
            <person name="Kalinowski J."/>
        </authorList>
    </citation>
    <scope>NUCLEOTIDE SEQUENCE [LARGE SCALE GENOMIC DNA]</scope>
    <source>
        <strain evidence="1 2">RW2-5</strain>
    </source>
</reference>
<accession>A0A0K2H3X0</accession>
<dbReference type="EMBL" id="CP006841">
    <property type="protein sequence ID" value="ALA68401.1"/>
    <property type="molecule type" value="Genomic_DNA"/>
</dbReference>
<proteinExistence type="predicted"/>
<organism evidence="1 2">
    <name type="scientific">Corynebacterium lactis RW2-5</name>
    <dbReference type="NCBI Taxonomy" id="1408189"/>
    <lineage>
        <taxon>Bacteria</taxon>
        <taxon>Bacillati</taxon>
        <taxon>Actinomycetota</taxon>
        <taxon>Actinomycetes</taxon>
        <taxon>Mycobacteriales</taxon>
        <taxon>Corynebacteriaceae</taxon>
        <taxon>Corynebacterium</taxon>
    </lineage>
</organism>
<name>A0A0K2H3X0_9CORY</name>
<dbReference type="KEGG" id="clw:CLAC_02255"/>
<dbReference type="AlphaFoldDB" id="A0A0K2H3X0"/>